<dbReference type="CDD" id="cd00190">
    <property type="entry name" value="Tryp_SPc"/>
    <property type="match status" value="1"/>
</dbReference>
<feature type="signal peptide" evidence="6">
    <location>
        <begin position="1"/>
        <end position="18"/>
    </location>
</feature>
<keyword evidence="6" id="KW-0732">Signal</keyword>
<dbReference type="PANTHER" id="PTHR24276">
    <property type="entry name" value="POLYSERASE-RELATED"/>
    <property type="match status" value="1"/>
</dbReference>
<gene>
    <name evidence="9" type="primary">LOC108558262</name>
</gene>
<sequence>MFVKLSLLLAVCLHLSSAYNGRIINGYEASIGQFAHAVAVKKGITLCGGSILDETTILTSARCVYKEHTFGLTVVAGTINRYTGGESRDVSHVIVHEKFDPETFDNDIAILKLFYPYEFDHTLDAIRLPVYDTEDDINVMVSGYTHLDYNPNLEFAYQRTIGVEECQSLLPENNVTGDDLCTVSAPGVGLCTEDFGNGLVDNKGYLLGISRSDECDSDKPDVYLRVYSYLDWIKYNRA</sequence>
<proteinExistence type="inferred from homology"/>
<dbReference type="PROSITE" id="PS50240">
    <property type="entry name" value="TRYPSIN_DOM"/>
    <property type="match status" value="1"/>
</dbReference>
<evidence type="ECO:0000259" key="7">
    <source>
        <dbReference type="PROSITE" id="PS50240"/>
    </source>
</evidence>
<comment type="similarity">
    <text evidence="1">Belongs to the peptidase S1 family.</text>
</comment>
<dbReference type="SMART" id="SM00020">
    <property type="entry name" value="Tryp_SPc"/>
    <property type="match status" value="1"/>
</dbReference>
<dbReference type="PRINTS" id="PR00722">
    <property type="entry name" value="CHYMOTRYPSIN"/>
</dbReference>
<dbReference type="Gene3D" id="2.40.10.10">
    <property type="entry name" value="Trypsin-like serine proteases"/>
    <property type="match status" value="1"/>
</dbReference>
<evidence type="ECO:0000256" key="2">
    <source>
        <dbReference type="ARBA" id="ARBA00022670"/>
    </source>
</evidence>
<evidence type="ECO:0000256" key="1">
    <source>
        <dbReference type="ARBA" id="ARBA00007664"/>
    </source>
</evidence>
<keyword evidence="8" id="KW-1185">Reference proteome</keyword>
<evidence type="ECO:0000256" key="5">
    <source>
        <dbReference type="ARBA" id="ARBA00023157"/>
    </source>
</evidence>
<evidence type="ECO:0000256" key="3">
    <source>
        <dbReference type="ARBA" id="ARBA00022801"/>
    </source>
</evidence>
<dbReference type="RefSeq" id="XP_017770604.1">
    <property type="nucleotide sequence ID" value="XM_017915115.1"/>
</dbReference>
<keyword evidence="2" id="KW-0645">Protease</keyword>
<name>A0ABM1M7Q4_NICVS</name>
<dbReference type="InterPro" id="IPR001254">
    <property type="entry name" value="Trypsin_dom"/>
</dbReference>
<dbReference type="GeneID" id="108558262"/>
<accession>A0ABM1M7Q4</accession>
<dbReference type="InterPro" id="IPR043504">
    <property type="entry name" value="Peptidase_S1_PA_chymotrypsin"/>
</dbReference>
<keyword evidence="5" id="KW-1015">Disulfide bond</keyword>
<dbReference type="PANTHER" id="PTHR24276:SF91">
    <property type="entry name" value="AT26814P-RELATED"/>
    <property type="match status" value="1"/>
</dbReference>
<dbReference type="Proteomes" id="UP000695000">
    <property type="component" value="Unplaced"/>
</dbReference>
<evidence type="ECO:0000313" key="8">
    <source>
        <dbReference type="Proteomes" id="UP000695000"/>
    </source>
</evidence>
<evidence type="ECO:0000313" key="9">
    <source>
        <dbReference type="RefSeq" id="XP_017770604.1"/>
    </source>
</evidence>
<dbReference type="SUPFAM" id="SSF50494">
    <property type="entry name" value="Trypsin-like serine proteases"/>
    <property type="match status" value="1"/>
</dbReference>
<dbReference type="InterPro" id="IPR001314">
    <property type="entry name" value="Peptidase_S1A"/>
</dbReference>
<dbReference type="InterPro" id="IPR009003">
    <property type="entry name" value="Peptidase_S1_PA"/>
</dbReference>
<keyword evidence="3" id="KW-0378">Hydrolase</keyword>
<dbReference type="Pfam" id="PF00089">
    <property type="entry name" value="Trypsin"/>
    <property type="match status" value="1"/>
</dbReference>
<feature type="chain" id="PRO_5046650903" evidence="6">
    <location>
        <begin position="19"/>
        <end position="238"/>
    </location>
</feature>
<evidence type="ECO:0000256" key="4">
    <source>
        <dbReference type="ARBA" id="ARBA00022825"/>
    </source>
</evidence>
<dbReference type="InterPro" id="IPR050430">
    <property type="entry name" value="Peptidase_S1"/>
</dbReference>
<organism evidence="8 9">
    <name type="scientific">Nicrophorus vespilloides</name>
    <name type="common">Boreal carrion beetle</name>
    <dbReference type="NCBI Taxonomy" id="110193"/>
    <lineage>
        <taxon>Eukaryota</taxon>
        <taxon>Metazoa</taxon>
        <taxon>Ecdysozoa</taxon>
        <taxon>Arthropoda</taxon>
        <taxon>Hexapoda</taxon>
        <taxon>Insecta</taxon>
        <taxon>Pterygota</taxon>
        <taxon>Neoptera</taxon>
        <taxon>Endopterygota</taxon>
        <taxon>Coleoptera</taxon>
        <taxon>Polyphaga</taxon>
        <taxon>Staphyliniformia</taxon>
        <taxon>Silphidae</taxon>
        <taxon>Nicrophorinae</taxon>
        <taxon>Nicrophorus</taxon>
    </lineage>
</organism>
<feature type="domain" description="Peptidase S1" evidence="7">
    <location>
        <begin position="23"/>
        <end position="238"/>
    </location>
</feature>
<protein>
    <submittedName>
        <fullName evidence="9">Collagenase-like</fullName>
    </submittedName>
</protein>
<evidence type="ECO:0000256" key="6">
    <source>
        <dbReference type="SAM" id="SignalP"/>
    </source>
</evidence>
<keyword evidence="4" id="KW-0720">Serine protease</keyword>
<reference evidence="9" key="1">
    <citation type="submission" date="2025-08" db="UniProtKB">
        <authorList>
            <consortium name="RefSeq"/>
        </authorList>
    </citation>
    <scope>IDENTIFICATION</scope>
    <source>
        <tissue evidence="9">Whole Larva</tissue>
    </source>
</reference>